<dbReference type="GeneID" id="20208896"/>
<name>T1FJ97_HELRO</name>
<evidence type="ECO:0000313" key="2">
    <source>
        <dbReference type="EnsemblMetazoa" id="HelroP183182"/>
    </source>
</evidence>
<dbReference type="KEGG" id="hro:HELRODRAFT_183182"/>
<dbReference type="HOGENOM" id="CLU_1706259_0_0_1"/>
<dbReference type="OMA" id="GYFICAS"/>
<reference evidence="3" key="1">
    <citation type="submission" date="2012-12" db="EMBL/GenBank/DDBJ databases">
        <authorList>
            <person name="Hellsten U."/>
            <person name="Grimwood J."/>
            <person name="Chapman J.A."/>
            <person name="Shapiro H."/>
            <person name="Aerts A."/>
            <person name="Otillar R.P."/>
            <person name="Terry A.Y."/>
            <person name="Boore J.L."/>
            <person name="Simakov O."/>
            <person name="Marletaz F."/>
            <person name="Cho S.-J."/>
            <person name="Edsinger-Gonzales E."/>
            <person name="Havlak P."/>
            <person name="Kuo D.-H."/>
            <person name="Larsson T."/>
            <person name="Lv J."/>
            <person name="Arendt D."/>
            <person name="Savage R."/>
            <person name="Osoegawa K."/>
            <person name="de Jong P."/>
            <person name="Lindberg D.R."/>
            <person name="Seaver E.C."/>
            <person name="Weisblat D.A."/>
            <person name="Putnam N.H."/>
            <person name="Grigoriev I.V."/>
            <person name="Rokhsar D.S."/>
        </authorList>
    </citation>
    <scope>NUCLEOTIDE SEQUENCE</scope>
</reference>
<gene>
    <name evidence="2" type="primary">20208896</name>
    <name evidence="1" type="ORF">HELRODRAFT_183182</name>
</gene>
<reference evidence="2" key="3">
    <citation type="submission" date="2015-06" db="UniProtKB">
        <authorList>
            <consortium name="EnsemblMetazoa"/>
        </authorList>
    </citation>
    <scope>IDENTIFICATION</scope>
</reference>
<protein>
    <submittedName>
        <fullName evidence="1 2">Uncharacterized protein</fullName>
    </submittedName>
</protein>
<keyword evidence="3" id="KW-1185">Reference proteome</keyword>
<accession>T1FJ97</accession>
<proteinExistence type="predicted"/>
<dbReference type="EMBL" id="AMQM01008628">
    <property type="status" value="NOT_ANNOTATED_CDS"/>
    <property type="molecule type" value="Genomic_DNA"/>
</dbReference>
<reference evidence="1 3" key="2">
    <citation type="journal article" date="2013" name="Nature">
        <title>Insights into bilaterian evolution from three spiralian genomes.</title>
        <authorList>
            <person name="Simakov O."/>
            <person name="Marletaz F."/>
            <person name="Cho S.J."/>
            <person name="Edsinger-Gonzales E."/>
            <person name="Havlak P."/>
            <person name="Hellsten U."/>
            <person name="Kuo D.H."/>
            <person name="Larsson T."/>
            <person name="Lv J."/>
            <person name="Arendt D."/>
            <person name="Savage R."/>
            <person name="Osoegawa K."/>
            <person name="de Jong P."/>
            <person name="Grimwood J."/>
            <person name="Chapman J.A."/>
            <person name="Shapiro H."/>
            <person name="Aerts A."/>
            <person name="Otillar R.P."/>
            <person name="Terry A.Y."/>
            <person name="Boore J.L."/>
            <person name="Grigoriev I.V."/>
            <person name="Lindberg D.R."/>
            <person name="Seaver E.C."/>
            <person name="Weisblat D.A."/>
            <person name="Putnam N.H."/>
            <person name="Rokhsar D.S."/>
        </authorList>
    </citation>
    <scope>NUCLEOTIDE SEQUENCE</scope>
</reference>
<evidence type="ECO:0000313" key="3">
    <source>
        <dbReference type="Proteomes" id="UP000015101"/>
    </source>
</evidence>
<dbReference type="CTD" id="20208896"/>
<dbReference type="InParanoid" id="T1FJ97"/>
<dbReference type="EMBL" id="KB095818">
    <property type="protein sequence ID" value="ESO11398.1"/>
    <property type="molecule type" value="Genomic_DNA"/>
</dbReference>
<evidence type="ECO:0000313" key="1">
    <source>
        <dbReference type="EMBL" id="ESO11398.1"/>
    </source>
</evidence>
<dbReference type="AlphaFoldDB" id="T1FJ97"/>
<dbReference type="Proteomes" id="UP000015101">
    <property type="component" value="Unassembled WGS sequence"/>
</dbReference>
<organism evidence="2 3">
    <name type="scientific">Helobdella robusta</name>
    <name type="common">Californian leech</name>
    <dbReference type="NCBI Taxonomy" id="6412"/>
    <lineage>
        <taxon>Eukaryota</taxon>
        <taxon>Metazoa</taxon>
        <taxon>Spiralia</taxon>
        <taxon>Lophotrochozoa</taxon>
        <taxon>Annelida</taxon>
        <taxon>Clitellata</taxon>
        <taxon>Hirudinea</taxon>
        <taxon>Rhynchobdellida</taxon>
        <taxon>Glossiphoniidae</taxon>
        <taxon>Helobdella</taxon>
    </lineage>
</organism>
<dbReference type="OrthoDB" id="2357369at2759"/>
<dbReference type="EnsemblMetazoa" id="HelroT183182">
    <property type="protein sequence ID" value="HelroP183182"/>
    <property type="gene ID" value="HelroG183182"/>
</dbReference>
<dbReference type="RefSeq" id="XP_009010466.1">
    <property type="nucleotide sequence ID" value="XM_009012218.1"/>
</dbReference>
<sequence length="146" mass="16292">MAAHIKDEGTAFLCFLESNSSFQGALTCKSGDVYSLAGSKSHVLPNHNFHECCFDGTPQFYSIEIALTDDFGKMSSEPVRIENVMRIGGDNCSLHLEDVFEFNTDKLIVGKQASEYVTKYFPKKFANKECYVCIGEMSVNFVDCQL</sequence>